<gene>
    <name evidence="2" type="ORF">OFUS_LOCUS6284</name>
</gene>
<dbReference type="AlphaFoldDB" id="A0A8J1TT63"/>
<organism evidence="2 3">
    <name type="scientific">Owenia fusiformis</name>
    <name type="common">Polychaete worm</name>
    <dbReference type="NCBI Taxonomy" id="6347"/>
    <lineage>
        <taxon>Eukaryota</taxon>
        <taxon>Metazoa</taxon>
        <taxon>Spiralia</taxon>
        <taxon>Lophotrochozoa</taxon>
        <taxon>Annelida</taxon>
        <taxon>Polychaeta</taxon>
        <taxon>Sedentaria</taxon>
        <taxon>Canalipalpata</taxon>
        <taxon>Sabellida</taxon>
        <taxon>Oweniida</taxon>
        <taxon>Oweniidae</taxon>
        <taxon>Owenia</taxon>
    </lineage>
</organism>
<sequence>MPAKEGLFNDSAIEPTKSDGSNKEIDRLVEKLTDTLKLKARHKQTMFRSSPYWNDDNNKHCSGAENKRNESHSHRSTSPYRNNRNKPKATTKSGSPESMLMELDNLLREGTLIQEAVKRLHKYKHQKHVPKNPASPGNDFVYDEMDV</sequence>
<evidence type="ECO:0000256" key="1">
    <source>
        <dbReference type="SAM" id="MobiDB-lite"/>
    </source>
</evidence>
<accession>A0A8J1TT63</accession>
<name>A0A8J1TT63_OWEFU</name>
<comment type="caution">
    <text evidence="2">The sequence shown here is derived from an EMBL/GenBank/DDBJ whole genome shotgun (WGS) entry which is preliminary data.</text>
</comment>
<feature type="compositionally biased region" description="Basic and acidic residues" evidence="1">
    <location>
        <begin position="16"/>
        <end position="25"/>
    </location>
</feature>
<evidence type="ECO:0000313" key="2">
    <source>
        <dbReference type="EMBL" id="CAH1779479.1"/>
    </source>
</evidence>
<reference evidence="2" key="1">
    <citation type="submission" date="2022-03" db="EMBL/GenBank/DDBJ databases">
        <authorList>
            <person name="Martin C."/>
        </authorList>
    </citation>
    <scope>NUCLEOTIDE SEQUENCE</scope>
</reference>
<dbReference type="EMBL" id="CAIIXF020000003">
    <property type="protein sequence ID" value="CAH1779479.1"/>
    <property type="molecule type" value="Genomic_DNA"/>
</dbReference>
<proteinExistence type="predicted"/>
<evidence type="ECO:0000313" key="3">
    <source>
        <dbReference type="Proteomes" id="UP000749559"/>
    </source>
</evidence>
<feature type="region of interest" description="Disordered" evidence="1">
    <location>
        <begin position="123"/>
        <end position="147"/>
    </location>
</feature>
<dbReference type="Proteomes" id="UP000749559">
    <property type="component" value="Unassembled WGS sequence"/>
</dbReference>
<dbReference type="OrthoDB" id="6381246at2759"/>
<protein>
    <submittedName>
        <fullName evidence="2">Uncharacterized protein</fullName>
    </submittedName>
</protein>
<keyword evidence="3" id="KW-1185">Reference proteome</keyword>
<feature type="region of interest" description="Disordered" evidence="1">
    <location>
        <begin position="41"/>
        <end position="98"/>
    </location>
</feature>
<feature type="region of interest" description="Disordered" evidence="1">
    <location>
        <begin position="1"/>
        <end position="25"/>
    </location>
</feature>